<reference evidence="1" key="1">
    <citation type="submission" date="2021-03" db="EMBL/GenBank/DDBJ databases">
        <title>Genomic Encyclopedia of Type Strains, Phase IV (KMG-IV): sequencing the most valuable type-strain genomes for metagenomic binning, comparative biology and taxonomic classification.</title>
        <authorList>
            <person name="Goeker M."/>
        </authorList>
    </citation>
    <scope>NUCLEOTIDE SEQUENCE</scope>
    <source>
        <strain evidence="1">DSM 18131</strain>
    </source>
</reference>
<organism evidence="1 2">
    <name type="scientific">Ensifer adhaerens</name>
    <name type="common">Sinorhizobium morelense</name>
    <dbReference type="NCBI Taxonomy" id="106592"/>
    <lineage>
        <taxon>Bacteria</taxon>
        <taxon>Pseudomonadati</taxon>
        <taxon>Pseudomonadota</taxon>
        <taxon>Alphaproteobacteria</taxon>
        <taxon>Hyphomicrobiales</taxon>
        <taxon>Rhizobiaceae</taxon>
        <taxon>Sinorhizobium/Ensifer group</taxon>
        <taxon>Ensifer</taxon>
    </lineage>
</organism>
<sequence>MSGATQSIGFGRFSAWLRRHLSRPGASLLSLASGGLALTLLWAIADWLVFSAVPPLADPSACVEAAGACWPFWAEKSRFILFGTYPFDEQWRPMLVSLLLIGLSIATGHMAVSGRWLNMKLTAGLWLAGIAASFALMGGGILGLVPVDATRWNGLPILLILSTIALALALPVGVLLALARYQTRHRLLHRAAGAYVEIMRGVPMVTLLFVGVFVLPLTLPKGTAIDPIIAVLIALVFFHAAYFAEDVRSGLMALPAGQHEAASSLGLGFWQTARLVLLPQAIERAMPALVNSTIGAYKDTSLVVILGLHDLSATARMAFSDVAWGNQALEAYVFVGVWFLISCSYLSWIGRRLAARAAKGRNRSA</sequence>
<proteinExistence type="predicted"/>
<dbReference type="Proteomes" id="UP000823773">
    <property type="component" value="Unassembled WGS sequence"/>
</dbReference>
<gene>
    <name evidence="1" type="ORF">J2Z19_005746</name>
</gene>
<dbReference type="EMBL" id="JAGGJR010000014">
    <property type="protein sequence ID" value="MBP1875997.1"/>
    <property type="molecule type" value="Genomic_DNA"/>
</dbReference>
<comment type="caution">
    <text evidence="1">The sequence shown here is derived from an EMBL/GenBank/DDBJ whole genome shotgun (WGS) entry which is preliminary data.</text>
</comment>
<keyword evidence="2" id="KW-1185">Reference proteome</keyword>
<accession>A0ACC5T4F2</accession>
<evidence type="ECO:0000313" key="2">
    <source>
        <dbReference type="Proteomes" id="UP000823773"/>
    </source>
</evidence>
<protein>
    <submittedName>
        <fullName evidence="1">General L-amino acid transport system permease protein</fullName>
    </submittedName>
</protein>
<evidence type="ECO:0000313" key="1">
    <source>
        <dbReference type="EMBL" id="MBP1875997.1"/>
    </source>
</evidence>
<name>A0ACC5T4F2_ENSAD</name>